<organism evidence="3 4">
    <name type="scientific">Pleurodeles waltl</name>
    <name type="common">Iberian ribbed newt</name>
    <dbReference type="NCBI Taxonomy" id="8319"/>
    <lineage>
        <taxon>Eukaryota</taxon>
        <taxon>Metazoa</taxon>
        <taxon>Chordata</taxon>
        <taxon>Craniata</taxon>
        <taxon>Vertebrata</taxon>
        <taxon>Euteleostomi</taxon>
        <taxon>Amphibia</taxon>
        <taxon>Batrachia</taxon>
        <taxon>Caudata</taxon>
        <taxon>Salamandroidea</taxon>
        <taxon>Salamandridae</taxon>
        <taxon>Pleurodelinae</taxon>
        <taxon>Pleurodeles</taxon>
    </lineage>
</organism>
<dbReference type="Proteomes" id="UP001066276">
    <property type="component" value="Chromosome 5"/>
</dbReference>
<evidence type="ECO:0000256" key="1">
    <source>
        <dbReference type="SAM" id="MobiDB-lite"/>
    </source>
</evidence>
<feature type="compositionally biased region" description="Polar residues" evidence="1">
    <location>
        <begin position="66"/>
        <end position="75"/>
    </location>
</feature>
<evidence type="ECO:0000313" key="3">
    <source>
        <dbReference type="EMBL" id="KAJ1152416.1"/>
    </source>
</evidence>
<proteinExistence type="predicted"/>
<gene>
    <name evidence="3" type="ORF">NDU88_005191</name>
</gene>
<keyword evidence="4" id="KW-1185">Reference proteome</keyword>
<keyword evidence="2" id="KW-1133">Transmembrane helix</keyword>
<dbReference type="EMBL" id="JANPWB010000009">
    <property type="protein sequence ID" value="KAJ1152416.1"/>
    <property type="molecule type" value="Genomic_DNA"/>
</dbReference>
<accession>A0AAV7RIY9</accession>
<evidence type="ECO:0000256" key="2">
    <source>
        <dbReference type="SAM" id="Phobius"/>
    </source>
</evidence>
<keyword evidence="2" id="KW-0812">Transmembrane</keyword>
<sequence length="125" mass="13554">MLDSDVRFQHRSSSPFAGARVSPGTSLLPAAFLFLTTVQGRQTNAACELLAAHTLRFLRFLDPGSSSDAGATASQRLTSRPTESSRTSSLTGRHVPQQSILYQLLFFAVVLPTCIKVPGFLQMKI</sequence>
<dbReference type="AlphaFoldDB" id="A0AAV7RIY9"/>
<protein>
    <submittedName>
        <fullName evidence="3">Uncharacterized protein</fullName>
    </submittedName>
</protein>
<feature type="compositionally biased region" description="Low complexity" evidence="1">
    <location>
        <begin position="76"/>
        <end position="91"/>
    </location>
</feature>
<feature type="transmembrane region" description="Helical" evidence="2">
    <location>
        <begin position="100"/>
        <end position="121"/>
    </location>
</feature>
<evidence type="ECO:0000313" key="4">
    <source>
        <dbReference type="Proteomes" id="UP001066276"/>
    </source>
</evidence>
<keyword evidence="2" id="KW-0472">Membrane</keyword>
<reference evidence="3" key="1">
    <citation type="journal article" date="2022" name="bioRxiv">
        <title>Sequencing and chromosome-scale assembly of the giantPleurodeles waltlgenome.</title>
        <authorList>
            <person name="Brown T."/>
            <person name="Elewa A."/>
            <person name="Iarovenko S."/>
            <person name="Subramanian E."/>
            <person name="Araus A.J."/>
            <person name="Petzold A."/>
            <person name="Susuki M."/>
            <person name="Suzuki K.-i.T."/>
            <person name="Hayashi T."/>
            <person name="Toyoda A."/>
            <person name="Oliveira C."/>
            <person name="Osipova E."/>
            <person name="Leigh N.D."/>
            <person name="Simon A."/>
            <person name="Yun M.H."/>
        </authorList>
    </citation>
    <scope>NUCLEOTIDE SEQUENCE</scope>
    <source>
        <strain evidence="3">20211129_DDA</strain>
        <tissue evidence="3">Liver</tissue>
    </source>
</reference>
<name>A0AAV7RIY9_PLEWA</name>
<comment type="caution">
    <text evidence="3">The sequence shown here is derived from an EMBL/GenBank/DDBJ whole genome shotgun (WGS) entry which is preliminary data.</text>
</comment>
<feature type="region of interest" description="Disordered" evidence="1">
    <location>
        <begin position="66"/>
        <end position="91"/>
    </location>
</feature>